<evidence type="ECO:0000313" key="2">
    <source>
        <dbReference type="Proteomes" id="UP001628156"/>
    </source>
</evidence>
<gene>
    <name evidence="1" type="ORF">ENUP19_0062G0042</name>
</gene>
<comment type="caution">
    <text evidence="1">The sequence shown here is derived from an EMBL/GenBank/DDBJ whole genome shotgun (WGS) entry which is preliminary data.</text>
</comment>
<reference evidence="1 2" key="1">
    <citation type="journal article" date="2019" name="PLoS Negl. Trop. Dis.">
        <title>Whole genome sequencing of Entamoeba nuttalli reveals mammalian host-related molecular signatures and a novel octapeptide-repeat surface protein.</title>
        <authorList>
            <person name="Tanaka M."/>
            <person name="Makiuchi T."/>
            <person name="Komiyama T."/>
            <person name="Shiina T."/>
            <person name="Osaki K."/>
            <person name="Tachibana H."/>
        </authorList>
    </citation>
    <scope>NUCLEOTIDE SEQUENCE [LARGE SCALE GENOMIC DNA]</scope>
    <source>
        <strain evidence="1 2">P19-061405</strain>
    </source>
</reference>
<protein>
    <submittedName>
        <fullName evidence="1">Uncharacterized protein</fullName>
    </submittedName>
</protein>
<proteinExistence type="predicted"/>
<name>A0ABQ0DDV7_9EUKA</name>
<evidence type="ECO:0000313" key="1">
    <source>
        <dbReference type="EMBL" id="GAB1221038.1"/>
    </source>
</evidence>
<accession>A0ABQ0DDV7</accession>
<dbReference type="EMBL" id="BAAFRS010000062">
    <property type="protein sequence ID" value="GAB1221038.1"/>
    <property type="molecule type" value="Genomic_DNA"/>
</dbReference>
<dbReference type="Proteomes" id="UP001628156">
    <property type="component" value="Unassembled WGS sequence"/>
</dbReference>
<organism evidence="1 2">
    <name type="scientific">Entamoeba nuttalli</name>
    <dbReference type="NCBI Taxonomy" id="412467"/>
    <lineage>
        <taxon>Eukaryota</taxon>
        <taxon>Amoebozoa</taxon>
        <taxon>Evosea</taxon>
        <taxon>Archamoebae</taxon>
        <taxon>Mastigamoebida</taxon>
        <taxon>Entamoebidae</taxon>
        <taxon>Entamoeba</taxon>
    </lineage>
</organism>
<keyword evidence="2" id="KW-1185">Reference proteome</keyword>
<sequence>MGEGQTLMVLPFKNMIVATETKMNRECIILRVDKQSVTLYFEDSNEWLQFLSSF</sequence>